<dbReference type="Pfam" id="PF01724">
    <property type="entry name" value="DUF29"/>
    <property type="match status" value="1"/>
</dbReference>
<accession>W4MGR8</accession>
<protein>
    <recommendedName>
        <fullName evidence="3">DUF29 domain-containing protein</fullName>
    </recommendedName>
</protein>
<evidence type="ECO:0000313" key="2">
    <source>
        <dbReference type="Proteomes" id="UP000019140"/>
    </source>
</evidence>
<dbReference type="EMBL" id="AZHX01000116">
    <property type="protein sequence ID" value="ETX08887.1"/>
    <property type="molecule type" value="Genomic_DNA"/>
</dbReference>
<gene>
    <name evidence="1" type="ORF">ETSY2_02780</name>
</gene>
<comment type="caution">
    <text evidence="1">The sequence shown here is derived from an EMBL/GenBank/DDBJ whole genome shotgun (WGS) entry which is preliminary data.</text>
</comment>
<dbReference type="Gene3D" id="1.20.1220.20">
    <property type="entry name" value="Uncharcterised protein PF01724"/>
    <property type="match status" value="1"/>
</dbReference>
<reference evidence="1 2" key="1">
    <citation type="journal article" date="2014" name="Nature">
        <title>An environmental bacterial taxon with a large and distinct metabolic repertoire.</title>
        <authorList>
            <person name="Wilson M.C."/>
            <person name="Mori T."/>
            <person name="Ruckert C."/>
            <person name="Uria A.R."/>
            <person name="Helf M.J."/>
            <person name="Takada K."/>
            <person name="Gernert C."/>
            <person name="Steffens U.A."/>
            <person name="Heycke N."/>
            <person name="Schmitt S."/>
            <person name="Rinke C."/>
            <person name="Helfrich E.J."/>
            <person name="Brachmann A.O."/>
            <person name="Gurgui C."/>
            <person name="Wakimoto T."/>
            <person name="Kracht M."/>
            <person name="Crusemann M."/>
            <person name="Hentschel U."/>
            <person name="Abe I."/>
            <person name="Matsunaga S."/>
            <person name="Kalinowski J."/>
            <person name="Takeyama H."/>
            <person name="Piel J."/>
        </authorList>
    </citation>
    <scope>NUCLEOTIDE SEQUENCE [LARGE SCALE GENOMIC DNA]</scope>
    <source>
        <strain evidence="2">TSY2</strain>
    </source>
</reference>
<organism evidence="1 2">
    <name type="scientific">Candidatus Entotheonella gemina</name>
    <dbReference type="NCBI Taxonomy" id="1429439"/>
    <lineage>
        <taxon>Bacteria</taxon>
        <taxon>Pseudomonadati</taxon>
        <taxon>Nitrospinota/Tectimicrobiota group</taxon>
        <taxon>Candidatus Tectimicrobiota</taxon>
        <taxon>Candidatus Entotheonellia</taxon>
        <taxon>Candidatus Entotheonellales</taxon>
        <taxon>Candidatus Entotheonellaceae</taxon>
        <taxon>Candidatus Entotheonella</taxon>
    </lineage>
</organism>
<dbReference type="AlphaFoldDB" id="W4MGR8"/>
<dbReference type="InterPro" id="IPR002636">
    <property type="entry name" value="DUF29"/>
</dbReference>
<evidence type="ECO:0000313" key="1">
    <source>
        <dbReference type="EMBL" id="ETX08887.1"/>
    </source>
</evidence>
<keyword evidence="2" id="KW-1185">Reference proteome</keyword>
<dbReference type="Proteomes" id="UP000019140">
    <property type="component" value="Unassembled WGS sequence"/>
</dbReference>
<dbReference type="PATRIC" id="fig|1429439.4.peg.474"/>
<evidence type="ECO:0008006" key="3">
    <source>
        <dbReference type="Google" id="ProtNLM"/>
    </source>
</evidence>
<name>W4MGR8_9BACT</name>
<feature type="non-terminal residue" evidence="1">
    <location>
        <position position="1"/>
    </location>
</feature>
<sequence>LRGEVAMASDYDTDFYEWTQNQAVALAAGHVSELDLVHLAEEIESLGKRDRRALESYLEALVMHLLKWIYQPEGRQTGHSWRNTIRTRRRDIRRILRDSPSLRRQVPDMIEADYQDVRLDASNETGLPPETFPEDCPWTAEQVLDEAFWPGEA</sequence>
<dbReference type="HOGENOM" id="CLU_1707900_0_0_7"/>
<proteinExistence type="predicted"/>
<dbReference type="PANTHER" id="PTHR34235">
    <property type="entry name" value="SLR1203 PROTEIN-RELATED"/>
    <property type="match status" value="1"/>
</dbReference>